<feature type="domain" description="Pyridoxamine kinase/Phosphomethylpyrimidine kinase" evidence="7">
    <location>
        <begin position="70"/>
        <end position="239"/>
    </location>
</feature>
<dbReference type="GO" id="GO:0008478">
    <property type="term" value="F:pyridoxal kinase activity"/>
    <property type="evidence" value="ECO:0007669"/>
    <property type="project" value="UniProtKB-EC"/>
</dbReference>
<keyword evidence="3" id="KW-0808">Transferase</keyword>
<sequence>MPRVLAVQSHVVHGHVGNKAATFPLQLLGIDVDPLHTVEVANHSGYPLIKGTRLEGDHFTNIFDALRVNKHDLEYDLILSGYLGNPTGVPAIAAGIKDIKERTDKSLLYVLDPVLGDNGKLYLPAEMIQRYQDTLFPLADVLTPNGFEAELLANAAQPMASACDALAVARTLATKAPAARLILLTTVDTPDLASNDTLALVVYVRATDTAHAVTFPRMHAQFTGTGDLLTALIAASLAARGVRRGEGDQLVLPTGDPVDLPKMVAKCIWVMQQVLAQTHIHAEQTIVATDDRAAVLRKRELRLIHCKREIEHLLDVSDDELHAAKIAVAPIAETE</sequence>
<evidence type="ECO:0000313" key="9">
    <source>
        <dbReference type="Proteomes" id="UP000054350"/>
    </source>
</evidence>
<evidence type="ECO:0000256" key="4">
    <source>
        <dbReference type="ARBA" id="ARBA00022741"/>
    </source>
</evidence>
<dbReference type="EC" id="2.7.1.35" evidence="2"/>
<keyword evidence="5 8" id="KW-0418">Kinase</keyword>
<dbReference type="Proteomes" id="UP000054350">
    <property type="component" value="Unassembled WGS sequence"/>
</dbReference>
<dbReference type="AlphaFoldDB" id="A0A0L0SIJ9"/>
<evidence type="ECO:0000259" key="7">
    <source>
        <dbReference type="Pfam" id="PF08543"/>
    </source>
</evidence>
<dbReference type="NCBIfam" id="TIGR00687">
    <property type="entry name" value="pyridox_kin"/>
    <property type="match status" value="1"/>
</dbReference>
<evidence type="ECO:0000256" key="5">
    <source>
        <dbReference type="ARBA" id="ARBA00022777"/>
    </source>
</evidence>
<comment type="similarity">
    <text evidence="1">Belongs to the pyridoxine kinase family.</text>
</comment>
<reference evidence="8 9" key="1">
    <citation type="submission" date="2009-11" db="EMBL/GenBank/DDBJ databases">
        <title>Annotation of Allomyces macrogynus ATCC 38327.</title>
        <authorList>
            <consortium name="The Broad Institute Genome Sequencing Platform"/>
            <person name="Russ C."/>
            <person name="Cuomo C."/>
            <person name="Burger G."/>
            <person name="Gray M.W."/>
            <person name="Holland P.W.H."/>
            <person name="King N."/>
            <person name="Lang F.B.F."/>
            <person name="Roger A.J."/>
            <person name="Ruiz-Trillo I."/>
            <person name="Young S.K."/>
            <person name="Zeng Q."/>
            <person name="Gargeya S."/>
            <person name="Fitzgerald M."/>
            <person name="Haas B."/>
            <person name="Abouelleil A."/>
            <person name="Alvarado L."/>
            <person name="Arachchi H.M."/>
            <person name="Berlin A."/>
            <person name="Chapman S.B."/>
            <person name="Gearin G."/>
            <person name="Goldberg J."/>
            <person name="Griggs A."/>
            <person name="Gujja S."/>
            <person name="Hansen M."/>
            <person name="Heiman D."/>
            <person name="Howarth C."/>
            <person name="Larimer J."/>
            <person name="Lui A."/>
            <person name="MacDonald P.J.P."/>
            <person name="McCowen C."/>
            <person name="Montmayeur A."/>
            <person name="Murphy C."/>
            <person name="Neiman D."/>
            <person name="Pearson M."/>
            <person name="Priest M."/>
            <person name="Roberts A."/>
            <person name="Saif S."/>
            <person name="Shea T."/>
            <person name="Sisk P."/>
            <person name="Stolte C."/>
            <person name="Sykes S."/>
            <person name="Wortman J."/>
            <person name="Nusbaum C."/>
            <person name="Birren B."/>
        </authorList>
    </citation>
    <scope>NUCLEOTIDE SEQUENCE [LARGE SCALE GENOMIC DNA]</scope>
    <source>
        <strain evidence="8 9">ATCC 38327</strain>
    </source>
</reference>
<protein>
    <recommendedName>
        <fullName evidence="2">pyridoxal kinase</fullName>
        <ecNumber evidence="2">2.7.1.35</ecNumber>
    </recommendedName>
</protein>
<dbReference type="PANTHER" id="PTHR10534:SF2">
    <property type="entry name" value="PYRIDOXAL KINASE"/>
    <property type="match status" value="1"/>
</dbReference>
<keyword evidence="9" id="KW-1185">Reference proteome</keyword>
<dbReference type="InterPro" id="IPR004625">
    <property type="entry name" value="PyrdxlKinase"/>
</dbReference>
<evidence type="ECO:0000256" key="3">
    <source>
        <dbReference type="ARBA" id="ARBA00022679"/>
    </source>
</evidence>
<dbReference type="GO" id="GO:0009443">
    <property type="term" value="P:pyridoxal 5'-phosphate salvage"/>
    <property type="evidence" value="ECO:0007669"/>
    <property type="project" value="InterPro"/>
</dbReference>
<reference evidence="9" key="2">
    <citation type="submission" date="2009-11" db="EMBL/GenBank/DDBJ databases">
        <title>The Genome Sequence of Allomyces macrogynus strain ATCC 38327.</title>
        <authorList>
            <consortium name="The Broad Institute Genome Sequencing Platform"/>
            <person name="Russ C."/>
            <person name="Cuomo C."/>
            <person name="Shea T."/>
            <person name="Young S.K."/>
            <person name="Zeng Q."/>
            <person name="Koehrsen M."/>
            <person name="Haas B."/>
            <person name="Borodovsky M."/>
            <person name="Guigo R."/>
            <person name="Alvarado L."/>
            <person name="Berlin A."/>
            <person name="Borenstein D."/>
            <person name="Chen Z."/>
            <person name="Engels R."/>
            <person name="Freedman E."/>
            <person name="Gellesch M."/>
            <person name="Goldberg J."/>
            <person name="Griggs A."/>
            <person name="Gujja S."/>
            <person name="Heiman D."/>
            <person name="Hepburn T."/>
            <person name="Howarth C."/>
            <person name="Jen D."/>
            <person name="Larson L."/>
            <person name="Lewis B."/>
            <person name="Mehta T."/>
            <person name="Park D."/>
            <person name="Pearson M."/>
            <person name="Roberts A."/>
            <person name="Saif S."/>
            <person name="Shenoy N."/>
            <person name="Sisk P."/>
            <person name="Stolte C."/>
            <person name="Sykes S."/>
            <person name="Walk T."/>
            <person name="White J."/>
            <person name="Yandava C."/>
            <person name="Burger G."/>
            <person name="Gray M.W."/>
            <person name="Holland P.W.H."/>
            <person name="King N."/>
            <person name="Lang F.B.F."/>
            <person name="Roger A.J."/>
            <person name="Ruiz-Trillo I."/>
            <person name="Lander E."/>
            <person name="Nusbaum C."/>
        </authorList>
    </citation>
    <scope>NUCLEOTIDE SEQUENCE [LARGE SCALE GENOMIC DNA]</scope>
    <source>
        <strain evidence="9">ATCC 38327</strain>
    </source>
</reference>
<dbReference type="eggNOG" id="KOG2599">
    <property type="taxonomic scope" value="Eukaryota"/>
</dbReference>
<dbReference type="Gene3D" id="3.40.1190.20">
    <property type="match status" value="1"/>
</dbReference>
<proteinExistence type="inferred from homology"/>
<evidence type="ECO:0000256" key="1">
    <source>
        <dbReference type="ARBA" id="ARBA00008805"/>
    </source>
</evidence>
<name>A0A0L0SIJ9_ALLM3</name>
<dbReference type="PANTHER" id="PTHR10534">
    <property type="entry name" value="PYRIDOXAL KINASE"/>
    <property type="match status" value="1"/>
</dbReference>
<evidence type="ECO:0000256" key="6">
    <source>
        <dbReference type="ARBA" id="ARBA00022840"/>
    </source>
</evidence>
<evidence type="ECO:0000256" key="2">
    <source>
        <dbReference type="ARBA" id="ARBA00012104"/>
    </source>
</evidence>
<dbReference type="GO" id="GO:0005524">
    <property type="term" value="F:ATP binding"/>
    <property type="evidence" value="ECO:0007669"/>
    <property type="project" value="UniProtKB-KW"/>
</dbReference>
<dbReference type="SUPFAM" id="SSF53613">
    <property type="entry name" value="Ribokinase-like"/>
    <property type="match status" value="1"/>
</dbReference>
<dbReference type="CDD" id="cd01173">
    <property type="entry name" value="pyridoxal_pyridoxamine_kinase"/>
    <property type="match status" value="1"/>
</dbReference>
<dbReference type="STRING" id="578462.A0A0L0SIJ9"/>
<dbReference type="VEuPathDB" id="FungiDB:AMAG_07529"/>
<dbReference type="OrthoDB" id="2104723at2759"/>
<dbReference type="Pfam" id="PF08543">
    <property type="entry name" value="Phos_pyr_kin"/>
    <property type="match status" value="1"/>
</dbReference>
<keyword evidence="4" id="KW-0547">Nucleotide-binding</keyword>
<dbReference type="OMA" id="HTQYGQW"/>
<dbReference type="InterPro" id="IPR029056">
    <property type="entry name" value="Ribokinase-like"/>
</dbReference>
<organism evidence="8 9">
    <name type="scientific">Allomyces macrogynus (strain ATCC 38327)</name>
    <name type="common">Allomyces javanicus var. macrogynus</name>
    <dbReference type="NCBI Taxonomy" id="578462"/>
    <lineage>
        <taxon>Eukaryota</taxon>
        <taxon>Fungi</taxon>
        <taxon>Fungi incertae sedis</taxon>
        <taxon>Blastocladiomycota</taxon>
        <taxon>Blastocladiomycetes</taxon>
        <taxon>Blastocladiales</taxon>
        <taxon>Blastocladiaceae</taxon>
        <taxon>Allomyces</taxon>
    </lineage>
</organism>
<dbReference type="InterPro" id="IPR013749">
    <property type="entry name" value="PM/HMP-P_kinase-1"/>
</dbReference>
<dbReference type="EMBL" id="GG745340">
    <property type="protein sequence ID" value="KNE62297.1"/>
    <property type="molecule type" value="Genomic_DNA"/>
</dbReference>
<gene>
    <name evidence="8" type="ORF">AMAG_07529</name>
</gene>
<dbReference type="GO" id="GO:0005829">
    <property type="term" value="C:cytosol"/>
    <property type="evidence" value="ECO:0007669"/>
    <property type="project" value="TreeGrafter"/>
</dbReference>
<keyword evidence="6" id="KW-0067">ATP-binding</keyword>
<evidence type="ECO:0000313" key="8">
    <source>
        <dbReference type="EMBL" id="KNE62297.1"/>
    </source>
</evidence>
<accession>A0A0L0SIJ9</accession>